<evidence type="ECO:0000313" key="2">
    <source>
        <dbReference type="Proteomes" id="UP000092124"/>
    </source>
</evidence>
<organism evidence="1 2">
    <name type="scientific">Neotoma lepida</name>
    <name type="common">Desert woodrat</name>
    <dbReference type="NCBI Taxonomy" id="56216"/>
    <lineage>
        <taxon>Eukaryota</taxon>
        <taxon>Metazoa</taxon>
        <taxon>Chordata</taxon>
        <taxon>Craniata</taxon>
        <taxon>Vertebrata</taxon>
        <taxon>Euteleostomi</taxon>
        <taxon>Mammalia</taxon>
        <taxon>Eutheria</taxon>
        <taxon>Euarchontoglires</taxon>
        <taxon>Glires</taxon>
        <taxon>Rodentia</taxon>
        <taxon>Myomorpha</taxon>
        <taxon>Muroidea</taxon>
        <taxon>Cricetidae</taxon>
        <taxon>Neotominae</taxon>
        <taxon>Neotoma</taxon>
    </lineage>
</organism>
<dbReference type="Proteomes" id="UP000092124">
    <property type="component" value="Unassembled WGS sequence"/>
</dbReference>
<evidence type="ECO:0000313" key="1">
    <source>
        <dbReference type="EMBL" id="OBS76223.1"/>
    </source>
</evidence>
<comment type="caution">
    <text evidence="1">The sequence shown here is derived from an EMBL/GenBank/DDBJ whole genome shotgun (WGS) entry which is preliminary data.</text>
</comment>
<protein>
    <submittedName>
        <fullName evidence="1">Uncharacterized protein</fullName>
    </submittedName>
</protein>
<reference evidence="1 2" key="1">
    <citation type="submission" date="2016-06" db="EMBL/GenBank/DDBJ databases">
        <title>The Draft Genome Sequence and Annotation of the Desert Woodrat Neotoma lepida.</title>
        <authorList>
            <person name="Campbell M."/>
            <person name="Oakeson K.F."/>
            <person name="Yandell M."/>
            <person name="Halpert J.R."/>
            <person name="Dearing D."/>
        </authorList>
    </citation>
    <scope>NUCLEOTIDE SEQUENCE [LARGE SCALE GENOMIC DNA]</scope>
    <source>
        <strain evidence="1">417</strain>
        <tissue evidence="1">Liver</tissue>
    </source>
</reference>
<proteinExistence type="predicted"/>
<name>A0A1A6HCC4_NEOLE</name>
<sequence length="81" mass="9163">MDKEEEQTSRTDPGLLTVMEEKTSQNPGIQDYSWNHSPDASWQKNLNIRPFNLPAATTAYNLVLIQHGESAQNLENSFSIN</sequence>
<accession>A0A1A6HCC4</accession>
<gene>
    <name evidence="1" type="ORF">A6R68_17326</name>
</gene>
<keyword evidence="2" id="KW-1185">Reference proteome</keyword>
<dbReference type="AlphaFoldDB" id="A0A1A6HCC4"/>
<dbReference type="EMBL" id="LZPO01034958">
    <property type="protein sequence ID" value="OBS76223.1"/>
    <property type="molecule type" value="Genomic_DNA"/>
</dbReference>